<protein>
    <submittedName>
        <fullName evidence="1">Uncharacterized protein</fullName>
    </submittedName>
</protein>
<name>A0A8H4AWV8_GIGMA</name>
<dbReference type="EMBL" id="WTPW01000162">
    <property type="protein sequence ID" value="KAF0540788.1"/>
    <property type="molecule type" value="Genomic_DNA"/>
</dbReference>
<dbReference type="Proteomes" id="UP000439903">
    <property type="component" value="Unassembled WGS sequence"/>
</dbReference>
<gene>
    <name evidence="1" type="ORF">F8M41_006257</name>
</gene>
<keyword evidence="2" id="KW-1185">Reference proteome</keyword>
<organism evidence="1 2">
    <name type="scientific">Gigaspora margarita</name>
    <dbReference type="NCBI Taxonomy" id="4874"/>
    <lineage>
        <taxon>Eukaryota</taxon>
        <taxon>Fungi</taxon>
        <taxon>Fungi incertae sedis</taxon>
        <taxon>Mucoromycota</taxon>
        <taxon>Glomeromycotina</taxon>
        <taxon>Glomeromycetes</taxon>
        <taxon>Diversisporales</taxon>
        <taxon>Gigasporaceae</taxon>
        <taxon>Gigaspora</taxon>
    </lineage>
</organism>
<reference evidence="1 2" key="1">
    <citation type="journal article" date="2019" name="Environ. Microbiol.">
        <title>At the nexus of three kingdoms: the genome of the mycorrhizal fungus Gigaspora margarita provides insights into plant, endobacterial and fungal interactions.</title>
        <authorList>
            <person name="Venice F."/>
            <person name="Ghignone S."/>
            <person name="Salvioli di Fossalunga A."/>
            <person name="Amselem J."/>
            <person name="Novero M."/>
            <person name="Xianan X."/>
            <person name="Sedzielewska Toro K."/>
            <person name="Morin E."/>
            <person name="Lipzen A."/>
            <person name="Grigoriev I.V."/>
            <person name="Henrissat B."/>
            <person name="Martin F.M."/>
            <person name="Bonfante P."/>
        </authorList>
    </citation>
    <scope>NUCLEOTIDE SEQUENCE [LARGE SCALE GENOMIC DNA]</scope>
    <source>
        <strain evidence="1 2">BEG34</strain>
    </source>
</reference>
<dbReference type="AlphaFoldDB" id="A0A8H4AWV8"/>
<accession>A0A8H4AWV8</accession>
<proteinExistence type="predicted"/>
<evidence type="ECO:0000313" key="1">
    <source>
        <dbReference type="EMBL" id="KAF0540788.1"/>
    </source>
</evidence>
<sequence length="161" mass="19274">MKERKQLSKNSFNASNKGVKLRYRDNNQYTPASFEIKSYKSKINKKLRQFQKHNSPNNNYTPDLMRKIEMLKNMHNRKLQDFAKELENQRDLKYLNCSKTVLNDSEQQEPHDYSMQTSSLYTLPCYYSANCELKTLQDRSTYGMSMENQFFYNIANFEDLQ</sequence>
<dbReference type="OrthoDB" id="2434190at2759"/>
<evidence type="ECO:0000313" key="2">
    <source>
        <dbReference type="Proteomes" id="UP000439903"/>
    </source>
</evidence>
<comment type="caution">
    <text evidence="1">The sequence shown here is derived from an EMBL/GenBank/DDBJ whole genome shotgun (WGS) entry which is preliminary data.</text>
</comment>